<dbReference type="Gene3D" id="3.30.1360.120">
    <property type="entry name" value="Probable tRNA modification gtpase trme, domain 1"/>
    <property type="match status" value="1"/>
</dbReference>
<dbReference type="EnsemblMetazoa" id="CLYHEMT005606.1">
    <property type="protein sequence ID" value="CLYHEMP005606.1"/>
    <property type="gene ID" value="CLYHEMG005606"/>
</dbReference>
<dbReference type="EnsemblMetazoa" id="CLYHEMT005606.2">
    <property type="protein sequence ID" value="CLYHEMP005606.2"/>
    <property type="gene ID" value="CLYHEMG005606"/>
</dbReference>
<dbReference type="SUPFAM" id="SSF51905">
    <property type="entry name" value="FAD/NAD(P)-binding domain"/>
    <property type="match status" value="1"/>
</dbReference>
<dbReference type="InterPro" id="IPR036188">
    <property type="entry name" value="FAD/NAD-bd_sf"/>
</dbReference>
<dbReference type="PANTHER" id="PTHR13847:SF193">
    <property type="entry name" value="PYRUVATE DEHYDROGENASE PHOSPHATASE REGULATORY SUBUNIT, MITOCHONDRIAL"/>
    <property type="match status" value="1"/>
</dbReference>
<dbReference type="Gene3D" id="3.30.9.10">
    <property type="entry name" value="D-Amino Acid Oxidase, subunit A, domain 2"/>
    <property type="match status" value="1"/>
</dbReference>
<reference evidence="3" key="1">
    <citation type="submission" date="2021-01" db="UniProtKB">
        <authorList>
            <consortium name="EnsemblMetazoa"/>
        </authorList>
    </citation>
    <scope>IDENTIFICATION</scope>
</reference>
<dbReference type="RefSeq" id="XP_066920644.1">
    <property type="nucleotide sequence ID" value="XM_067064543.1"/>
</dbReference>
<dbReference type="SUPFAM" id="SSF103025">
    <property type="entry name" value="Folate-binding domain"/>
    <property type="match status" value="1"/>
</dbReference>
<dbReference type="Pfam" id="PF01571">
    <property type="entry name" value="GCV_T"/>
    <property type="match status" value="1"/>
</dbReference>
<sequence length="811" mass="90379">MLLARKFLKTSSLLKAKRLYSVKNVPSSAEIVIAGGGIIGTSIAYHLAELGWKDIVILEQGSPGCGTSWHAAGLVGSLKSTKVELQNVLYAQKLFEKFEQDHGVGFKKCGSLSLAQTDERAKALKRMETMINSFGGECHLISPEEAGKLNPYINIDDIKLAFFVPNDGVVNPTDVVNAYLKGAMNNGSTKLLEGVQVQKIKCDGRRVTNIETDHGNIKCDYFINSAGLWARELGQKSDIPVQVPLHACEHFYIVTKPCNVDTMMPVTRDYDSFAYMREWSGGLMAGGFEPNPLPCFHDKIPEKFEFQLLDENWDQFMPLMEGISNRFPLMKTAEIRTFLNGPESFTPDYRPYFSRSMELENYYIAAGMTSYGIAFSAGVGRTLAELITHGEASNFDFYTSDIRRIAPGTNNKRICRTGARDTLQNAYLLQYPDKCHLSSRNVLTSSIHNLLTKQGAVWTKENAWEIPTFFKEANQDEFPGSFGRPFWLQNVQNEIKAAKTTMGIVDLSSQSVFQLTDIGNNSMAQLMNVILPGKFTGEWKNGQTSISTPIVNQNGRCVAMVTINKSSNNSILISTDAFNHNTLYTFLQDLLNSDKQSNQIILQDMTSAYSCFGLVGPNTMELLKDLIPPPDNEDIETLKGCKLIDIGYASNVIIYPGQLGEGFNLLIPTNQCQGLYQEIMDENEKYGIRNIGHYAWNSLRVQKRILKVPNEIGMNTSVDLVEQFSFEKELSNIKLMKIEISSDEIWPMNGDEVLHQSTQTVIGHITSIGYNEDDHNEIFALASFSSGFEDGNTEKAFIRTGAGNFDAKVIS</sequence>
<protein>
    <submittedName>
        <fullName evidence="3">Uncharacterized protein</fullName>
    </submittedName>
</protein>
<evidence type="ECO:0000313" key="3">
    <source>
        <dbReference type="EnsemblMetazoa" id="CLYHEMP005606.2"/>
    </source>
</evidence>
<accession>A0A7M5UTJ9</accession>
<dbReference type="InterPro" id="IPR006076">
    <property type="entry name" value="FAD-dep_OxRdtase"/>
</dbReference>
<dbReference type="RefSeq" id="XP_066920643.1">
    <property type="nucleotide sequence ID" value="XM_067064542.1"/>
</dbReference>
<dbReference type="GeneID" id="136807922"/>
<keyword evidence="4" id="KW-1185">Reference proteome</keyword>
<dbReference type="Pfam" id="PF01266">
    <property type="entry name" value="DAO"/>
    <property type="match status" value="1"/>
</dbReference>
<dbReference type="InterPro" id="IPR027266">
    <property type="entry name" value="TrmE/GcvT-like"/>
</dbReference>
<dbReference type="OrthoDB" id="498204at2759"/>
<proteinExistence type="predicted"/>
<feature type="domain" description="FAD dependent oxidoreductase" evidence="1">
    <location>
        <begin position="31"/>
        <end position="386"/>
    </location>
</feature>
<evidence type="ECO:0000259" key="1">
    <source>
        <dbReference type="Pfam" id="PF01266"/>
    </source>
</evidence>
<feature type="domain" description="GCVT N-terminal" evidence="2">
    <location>
        <begin position="447"/>
        <end position="717"/>
    </location>
</feature>
<name>A0A7M5UTJ9_9CNID</name>
<dbReference type="Gene3D" id="3.50.50.60">
    <property type="entry name" value="FAD/NAD(P)-binding domain"/>
    <property type="match status" value="1"/>
</dbReference>
<dbReference type="Proteomes" id="UP000594262">
    <property type="component" value="Unplaced"/>
</dbReference>
<dbReference type="GO" id="GO:0005759">
    <property type="term" value="C:mitochondrial matrix"/>
    <property type="evidence" value="ECO:0007669"/>
    <property type="project" value="TreeGrafter"/>
</dbReference>
<evidence type="ECO:0000259" key="2">
    <source>
        <dbReference type="Pfam" id="PF01571"/>
    </source>
</evidence>
<dbReference type="PANTHER" id="PTHR13847">
    <property type="entry name" value="SARCOSINE DEHYDROGENASE-RELATED"/>
    <property type="match status" value="1"/>
</dbReference>
<evidence type="ECO:0000313" key="4">
    <source>
        <dbReference type="Proteomes" id="UP000594262"/>
    </source>
</evidence>
<dbReference type="AlphaFoldDB" id="A0A7M5UTJ9"/>
<dbReference type="InterPro" id="IPR006222">
    <property type="entry name" value="GCVT_N"/>
</dbReference>
<organism evidence="3 4">
    <name type="scientific">Clytia hemisphaerica</name>
    <dbReference type="NCBI Taxonomy" id="252671"/>
    <lineage>
        <taxon>Eukaryota</taxon>
        <taxon>Metazoa</taxon>
        <taxon>Cnidaria</taxon>
        <taxon>Hydrozoa</taxon>
        <taxon>Hydroidolina</taxon>
        <taxon>Leptothecata</taxon>
        <taxon>Obeliida</taxon>
        <taxon>Clytiidae</taxon>
        <taxon>Clytia</taxon>
    </lineage>
</organism>
<dbReference type="SUPFAM" id="SSF54373">
    <property type="entry name" value="FAD-linked reductases, C-terminal domain"/>
    <property type="match status" value="1"/>
</dbReference>